<feature type="compositionally biased region" description="Low complexity" evidence="2">
    <location>
        <begin position="141"/>
        <end position="175"/>
    </location>
</feature>
<dbReference type="PROSITE" id="PS01152">
    <property type="entry name" value="HESB"/>
    <property type="match status" value="1"/>
</dbReference>
<dbReference type="PANTHER" id="PTHR10072:SF41">
    <property type="entry name" value="IRON-SULFUR CLUSTER ASSEMBLY 1 HOMOLOG, MITOCHONDRIAL"/>
    <property type="match status" value="1"/>
</dbReference>
<dbReference type="Proteomes" id="UP001642406">
    <property type="component" value="Unassembled WGS sequence"/>
</dbReference>
<dbReference type="InterPro" id="IPR035903">
    <property type="entry name" value="HesB-like_dom_sf"/>
</dbReference>
<name>A0ABP0CSR9_9PEZI</name>
<dbReference type="SUPFAM" id="SSF89360">
    <property type="entry name" value="HesB-like domain"/>
    <property type="match status" value="1"/>
</dbReference>
<dbReference type="NCBIfam" id="TIGR00049">
    <property type="entry name" value="iron-sulfur cluster assembly accessory protein"/>
    <property type="match status" value="1"/>
</dbReference>
<feature type="compositionally biased region" description="Low complexity" evidence="2">
    <location>
        <begin position="187"/>
        <end position="201"/>
    </location>
</feature>
<dbReference type="InterPro" id="IPR000361">
    <property type="entry name" value="ATAP_core_dom"/>
</dbReference>
<dbReference type="InterPro" id="IPR050322">
    <property type="entry name" value="Fe-S_cluster_asmbl/transfer"/>
</dbReference>
<dbReference type="InterPro" id="IPR016092">
    <property type="entry name" value="ATAP"/>
</dbReference>
<comment type="similarity">
    <text evidence="1">Belongs to the HesB/IscA family.</text>
</comment>
<accession>A0ABP0CSR9</accession>
<gene>
    <name evidence="4" type="primary">ISA1</name>
    <name evidence="4" type="ORF">SBRCBS47491_009016</name>
</gene>
<feature type="compositionally biased region" description="Basic residues" evidence="2">
    <location>
        <begin position="205"/>
        <end position="218"/>
    </location>
</feature>
<comment type="caution">
    <text evidence="4">The sequence shown here is derived from an EMBL/GenBank/DDBJ whole genome shotgun (WGS) entry which is preliminary data.</text>
</comment>
<feature type="region of interest" description="Disordered" evidence="2">
    <location>
        <begin position="66"/>
        <end position="220"/>
    </location>
</feature>
<evidence type="ECO:0000259" key="3">
    <source>
        <dbReference type="Pfam" id="PF01521"/>
    </source>
</evidence>
<dbReference type="EMBL" id="CAWUHC010000130">
    <property type="protein sequence ID" value="CAK7234632.1"/>
    <property type="molecule type" value="Genomic_DNA"/>
</dbReference>
<dbReference type="Pfam" id="PF01521">
    <property type="entry name" value="Fe-S_biosyn"/>
    <property type="match status" value="1"/>
</dbReference>
<dbReference type="InterPro" id="IPR017870">
    <property type="entry name" value="FeS_cluster_insertion_CS"/>
</dbReference>
<keyword evidence="5" id="KW-1185">Reference proteome</keyword>
<proteinExistence type="inferred from homology"/>
<feature type="domain" description="Core" evidence="3">
    <location>
        <begin position="219"/>
        <end position="318"/>
    </location>
</feature>
<evidence type="ECO:0000256" key="2">
    <source>
        <dbReference type="SAM" id="MobiDB-lite"/>
    </source>
</evidence>
<protein>
    <submittedName>
        <fullName evidence="4">Iron-sulfur assembly protein 1</fullName>
    </submittedName>
</protein>
<evidence type="ECO:0000256" key="1">
    <source>
        <dbReference type="ARBA" id="ARBA00006718"/>
    </source>
</evidence>
<organism evidence="4 5">
    <name type="scientific">Sporothrix bragantina</name>
    <dbReference type="NCBI Taxonomy" id="671064"/>
    <lineage>
        <taxon>Eukaryota</taxon>
        <taxon>Fungi</taxon>
        <taxon>Dikarya</taxon>
        <taxon>Ascomycota</taxon>
        <taxon>Pezizomycotina</taxon>
        <taxon>Sordariomycetes</taxon>
        <taxon>Sordariomycetidae</taxon>
        <taxon>Ophiostomatales</taxon>
        <taxon>Ophiostomataceae</taxon>
        <taxon>Sporothrix</taxon>
    </lineage>
</organism>
<dbReference type="PANTHER" id="PTHR10072">
    <property type="entry name" value="IRON-SULFUR CLUSTER ASSEMBLY PROTEIN"/>
    <property type="match status" value="1"/>
</dbReference>
<dbReference type="Gene3D" id="2.60.300.12">
    <property type="entry name" value="HesB-like domain"/>
    <property type="match status" value="1"/>
</dbReference>
<sequence length="322" mass="34507">MNSLVPQRSAKSACLFCRQTLVRQWRQQQQRQHSLLGCSTSNMSTASPALPSSSFSSLQPLFAPSQQRRRYLSGTAAAQSPPPFAQPVESSSTTASSTKTATTPYTRYSLYTEPVSPMTMRPPPPPTPVVDIDSPVKEQKAAPTSTSTATPTPTVASTPAPTATPAATTQKAATVEQLAAEQKKPSPAATTAAAAGTTAAPPAAPKKRSKLRTPRKAAMRLTPAAVEQVRELLEGPEPKLLKVGVRNRGCSGLAYDLQFVEKPGAFDEMVEQDGVRVLVDSKALFSIIGSEMDWVEDKLNQRFVFRNPNIKDECGCGESFMV</sequence>
<feature type="compositionally biased region" description="Low complexity" evidence="2">
    <location>
        <begin position="86"/>
        <end position="103"/>
    </location>
</feature>
<evidence type="ECO:0000313" key="5">
    <source>
        <dbReference type="Proteomes" id="UP001642406"/>
    </source>
</evidence>
<evidence type="ECO:0000313" key="4">
    <source>
        <dbReference type="EMBL" id="CAK7234632.1"/>
    </source>
</evidence>
<reference evidence="4 5" key="1">
    <citation type="submission" date="2024-01" db="EMBL/GenBank/DDBJ databases">
        <authorList>
            <person name="Allen C."/>
            <person name="Tagirdzhanova G."/>
        </authorList>
    </citation>
    <scope>NUCLEOTIDE SEQUENCE [LARGE SCALE GENOMIC DNA]</scope>
</reference>